<feature type="region of interest" description="Disordered" evidence="1">
    <location>
        <begin position="245"/>
        <end position="267"/>
    </location>
</feature>
<proteinExistence type="evidence at transcript level"/>
<feature type="non-terminal residue" evidence="2">
    <location>
        <position position="308"/>
    </location>
</feature>
<feature type="compositionally biased region" description="Basic and acidic residues" evidence="1">
    <location>
        <begin position="245"/>
        <end position="258"/>
    </location>
</feature>
<feature type="region of interest" description="Disordered" evidence="1">
    <location>
        <begin position="1"/>
        <end position="65"/>
    </location>
</feature>
<evidence type="ECO:0000256" key="1">
    <source>
        <dbReference type="SAM" id="MobiDB-lite"/>
    </source>
</evidence>
<name>A0A1E1XHF0_9ACAR</name>
<feature type="compositionally biased region" description="Polar residues" evidence="1">
    <location>
        <begin position="92"/>
        <end position="109"/>
    </location>
</feature>
<feature type="compositionally biased region" description="Basic and acidic residues" evidence="1">
    <location>
        <begin position="178"/>
        <end position="197"/>
    </location>
</feature>
<accession>A0A1E1XHF0</accession>
<organism evidence="2">
    <name type="scientific">Amblyomma aureolatum</name>
    <dbReference type="NCBI Taxonomy" id="187763"/>
    <lineage>
        <taxon>Eukaryota</taxon>
        <taxon>Metazoa</taxon>
        <taxon>Ecdysozoa</taxon>
        <taxon>Arthropoda</taxon>
        <taxon>Chelicerata</taxon>
        <taxon>Arachnida</taxon>
        <taxon>Acari</taxon>
        <taxon>Parasitiformes</taxon>
        <taxon>Ixodida</taxon>
        <taxon>Ixodoidea</taxon>
        <taxon>Ixodidae</taxon>
        <taxon>Amblyomminae</taxon>
        <taxon>Amblyomma</taxon>
    </lineage>
</organism>
<evidence type="ECO:0000313" key="2">
    <source>
        <dbReference type="EMBL" id="JAT98506.1"/>
    </source>
</evidence>
<feature type="compositionally biased region" description="Polar residues" evidence="1">
    <location>
        <begin position="121"/>
        <end position="139"/>
    </location>
</feature>
<feature type="compositionally biased region" description="Low complexity" evidence="1">
    <location>
        <begin position="21"/>
        <end position="55"/>
    </location>
</feature>
<dbReference type="AlphaFoldDB" id="A0A1E1XHF0"/>
<feature type="region of interest" description="Disordered" evidence="1">
    <location>
        <begin position="84"/>
        <end position="211"/>
    </location>
</feature>
<sequence length="308" mass="32932">MTGPVPKISPKRPLLVPKTGVPSVSKAVPPKSAPKALLLPKKVSSLPKKAPLTPAKTPPSPTKAPLVISKAGYKAATAALIPKVVSTDETTRSNSNNGITSSRRSSIVQGQIAADVRHVSPSISRNPSSTHSSDIQSPELSHPLELTRSNDPDDLNVVDDKAATTGDSAKAPTSGLDMGKESSKIPHLPERNQRDGASRVGGGNLSGRNEKASLEQRDIDAVGMTPWLEIERRINEIRALASADDRRPVSNTDRHSKAEGSGLYGNYNTHYEQGADWGKEPSRPLSYTMVQNLRRTKNVTYDGHRGGL</sequence>
<dbReference type="EMBL" id="GFAC01000682">
    <property type="protein sequence ID" value="JAT98506.1"/>
    <property type="molecule type" value="mRNA"/>
</dbReference>
<protein>
    <submittedName>
        <fullName evidence="2">Uncharacterized protein</fullName>
    </submittedName>
</protein>
<reference evidence="2" key="1">
    <citation type="journal article" date="2017" name="Front. Cell. Infect. Microbiol.">
        <title>The Distinct Transcriptional Response of the Midgut of Amblyomma sculptum and Amblyomma aureolatum Ticks to Rickettsia rickettsii Correlates to Their Differences in Susceptibility to Infection.</title>
        <authorList>
            <person name="Martins L.A."/>
            <person name="Galletti M.F.B.M."/>
            <person name="Ribeiro J.M."/>
            <person name="Fujita A."/>
            <person name="Costa F.B."/>
            <person name="Labruna M.B."/>
            <person name="Daffre S."/>
            <person name="Fogaca A.C."/>
        </authorList>
    </citation>
    <scope>NUCLEOTIDE SEQUENCE</scope>
</reference>